<sequence>MKNALPRLRSALRGTALASAATAVAVLAVQSPVLADEQYLGICDDAGVSCQTGVQVASPQGECEMAPSQYASTYVCVAYDGDFVYVKDNDADGRAAMAYVWSEEGATDSRLCRNNLGSGTWARCDFDWVESGRHSVEGGYKTSTVLNTTPLWSWSGK</sequence>
<organism evidence="2 3">
    <name type="scientific">Glycomyces terrestris</name>
    <dbReference type="NCBI Taxonomy" id="2493553"/>
    <lineage>
        <taxon>Bacteria</taxon>
        <taxon>Bacillati</taxon>
        <taxon>Actinomycetota</taxon>
        <taxon>Actinomycetes</taxon>
        <taxon>Glycomycetales</taxon>
        <taxon>Glycomycetaceae</taxon>
        <taxon>Glycomyces</taxon>
    </lineage>
</organism>
<dbReference type="RefSeq" id="WP_125246082.1">
    <property type="nucleotide sequence ID" value="NZ_RSEB01000001.1"/>
</dbReference>
<evidence type="ECO:0000256" key="1">
    <source>
        <dbReference type="SAM" id="SignalP"/>
    </source>
</evidence>
<dbReference type="EMBL" id="RSEB01000001">
    <property type="protein sequence ID" value="RRS01605.1"/>
    <property type="molecule type" value="Genomic_DNA"/>
</dbReference>
<name>A0A426V439_9ACTN</name>
<dbReference type="Proteomes" id="UP000277256">
    <property type="component" value="Unassembled WGS sequence"/>
</dbReference>
<evidence type="ECO:0000313" key="2">
    <source>
        <dbReference type="EMBL" id="RRS01605.1"/>
    </source>
</evidence>
<feature type="signal peptide" evidence="1">
    <location>
        <begin position="1"/>
        <end position="35"/>
    </location>
</feature>
<feature type="chain" id="PRO_5019573533" description="Secreted protein" evidence="1">
    <location>
        <begin position="36"/>
        <end position="157"/>
    </location>
</feature>
<evidence type="ECO:0008006" key="4">
    <source>
        <dbReference type="Google" id="ProtNLM"/>
    </source>
</evidence>
<gene>
    <name evidence="2" type="ORF">EIW28_02215</name>
</gene>
<reference evidence="2 3" key="1">
    <citation type="submission" date="2018-12" db="EMBL/GenBank/DDBJ databases">
        <title>Glycomyces sp. YIM 121974 draft genome.</title>
        <authorList>
            <person name="Li Q."/>
        </authorList>
    </citation>
    <scope>NUCLEOTIDE SEQUENCE [LARGE SCALE GENOMIC DNA]</scope>
    <source>
        <strain evidence="2 3">YIM 121974</strain>
    </source>
</reference>
<comment type="caution">
    <text evidence="2">The sequence shown here is derived from an EMBL/GenBank/DDBJ whole genome shotgun (WGS) entry which is preliminary data.</text>
</comment>
<dbReference type="AlphaFoldDB" id="A0A426V439"/>
<keyword evidence="3" id="KW-1185">Reference proteome</keyword>
<proteinExistence type="predicted"/>
<protein>
    <recommendedName>
        <fullName evidence="4">Secreted protein</fullName>
    </recommendedName>
</protein>
<keyword evidence="1" id="KW-0732">Signal</keyword>
<accession>A0A426V439</accession>
<evidence type="ECO:0000313" key="3">
    <source>
        <dbReference type="Proteomes" id="UP000277256"/>
    </source>
</evidence>
<dbReference type="OrthoDB" id="4247493at2"/>